<evidence type="ECO:0000259" key="1">
    <source>
        <dbReference type="Pfam" id="PF04273"/>
    </source>
</evidence>
<gene>
    <name evidence="2" type="ORF">KYN89_11800</name>
</gene>
<reference evidence="2 3" key="1">
    <citation type="submission" date="2021-07" db="EMBL/GenBank/DDBJ databases">
        <title>Alteriqipengyuania abyssalis NZ-12B nov, sp.nov isolated from deep sea sponge in pacific ocean.</title>
        <authorList>
            <person name="Tareen S."/>
            <person name="Wink J."/>
        </authorList>
    </citation>
    <scope>NUCLEOTIDE SEQUENCE [LARGE SCALE GENOMIC DNA]</scope>
    <source>
        <strain evidence="2 3">NZ-12B</strain>
    </source>
</reference>
<dbReference type="InterPro" id="IPR005939">
    <property type="entry name" value="BLH_phosphatase-like"/>
</dbReference>
<organism evidence="2 3">
    <name type="scientific">Alteriqipengyuania abyssalis</name>
    <dbReference type="NCBI Taxonomy" id="2860200"/>
    <lineage>
        <taxon>Bacteria</taxon>
        <taxon>Pseudomonadati</taxon>
        <taxon>Pseudomonadota</taxon>
        <taxon>Alphaproteobacteria</taxon>
        <taxon>Sphingomonadales</taxon>
        <taxon>Erythrobacteraceae</taxon>
        <taxon>Alteriqipengyuania</taxon>
    </lineage>
</organism>
<evidence type="ECO:0000313" key="2">
    <source>
        <dbReference type="EMBL" id="MBY8337726.1"/>
    </source>
</evidence>
<comment type="caution">
    <text evidence="2">The sequence shown here is derived from an EMBL/GenBank/DDBJ whole genome shotgun (WGS) entry which is preliminary data.</text>
</comment>
<dbReference type="EMBL" id="JAHWXP010000003">
    <property type="protein sequence ID" value="MBY8337726.1"/>
    <property type="molecule type" value="Genomic_DNA"/>
</dbReference>
<dbReference type="InterPro" id="IPR029021">
    <property type="entry name" value="Prot-tyrosine_phosphatase-like"/>
</dbReference>
<dbReference type="Gene3D" id="3.90.190.10">
    <property type="entry name" value="Protein tyrosine phosphatase superfamily"/>
    <property type="match status" value="1"/>
</dbReference>
<protein>
    <submittedName>
        <fullName evidence="2">TIGR01244 family phosphatase</fullName>
    </submittedName>
</protein>
<dbReference type="NCBIfam" id="TIGR01244">
    <property type="entry name" value="TIGR01244 family sulfur transferase"/>
    <property type="match status" value="1"/>
</dbReference>
<evidence type="ECO:0000313" key="3">
    <source>
        <dbReference type="Proteomes" id="UP000759298"/>
    </source>
</evidence>
<accession>A0ABS7PF73</accession>
<name>A0ABS7PF73_9SPHN</name>
<proteinExistence type="predicted"/>
<keyword evidence="3" id="KW-1185">Reference proteome</keyword>
<dbReference type="SUPFAM" id="SSF52799">
    <property type="entry name" value="(Phosphotyrosine protein) phosphatases II"/>
    <property type="match status" value="1"/>
</dbReference>
<feature type="domain" description="Beta-lactamase hydrolase-like protein phosphatase-like" evidence="1">
    <location>
        <begin position="2"/>
        <end position="106"/>
    </location>
</feature>
<dbReference type="Pfam" id="PF04273">
    <property type="entry name" value="BLH_phosphatase"/>
    <property type="match status" value="1"/>
</dbReference>
<dbReference type="Proteomes" id="UP000759298">
    <property type="component" value="Unassembled WGS sequence"/>
</dbReference>
<sequence length="107" mass="11206">MKQLDENVWVAGQIDPADLPALAERGFRAIIGNRPDGEEPGQPSWSVIAAAAQDAGIEARHIPIAGPDDIAARKGDFAQALAEMPGPVLAFCRSGARSGRLYEAAQG</sequence>